<evidence type="ECO:0000256" key="5">
    <source>
        <dbReference type="ARBA" id="ARBA00023125"/>
    </source>
</evidence>
<dbReference type="PANTHER" id="PTHR32071">
    <property type="entry name" value="TRANSCRIPTIONAL REGULATORY PROTEIN"/>
    <property type="match status" value="1"/>
</dbReference>
<name>R4KGI7_9FIRM</name>
<dbReference type="PROSITE" id="PS00688">
    <property type="entry name" value="SIGMA54_INTERACT_3"/>
    <property type="match status" value="1"/>
</dbReference>
<evidence type="ECO:0000256" key="6">
    <source>
        <dbReference type="ARBA" id="ARBA00023163"/>
    </source>
</evidence>
<evidence type="ECO:0000256" key="1">
    <source>
        <dbReference type="ARBA" id="ARBA00022741"/>
    </source>
</evidence>
<dbReference type="Gene3D" id="3.10.580.10">
    <property type="entry name" value="CBS-domain"/>
    <property type="match status" value="1"/>
</dbReference>
<dbReference type="PROSITE" id="PS50045">
    <property type="entry name" value="SIGMA54_INTERACT_4"/>
    <property type="match status" value="1"/>
</dbReference>
<dbReference type="Gene3D" id="3.40.50.300">
    <property type="entry name" value="P-loop containing nucleotide triphosphate hydrolases"/>
    <property type="match status" value="1"/>
</dbReference>
<evidence type="ECO:0000259" key="9">
    <source>
        <dbReference type="PROSITE" id="PS50045"/>
    </source>
</evidence>
<dbReference type="InterPro" id="IPR030828">
    <property type="entry name" value="HTH_TyrR"/>
</dbReference>
<dbReference type="Gene3D" id="1.10.10.60">
    <property type="entry name" value="Homeodomain-like"/>
    <property type="match status" value="1"/>
</dbReference>
<dbReference type="PROSITE" id="PS51371">
    <property type="entry name" value="CBS"/>
    <property type="match status" value="1"/>
</dbReference>
<dbReference type="CDD" id="cd02205">
    <property type="entry name" value="CBS_pair_SF"/>
    <property type="match status" value="1"/>
</dbReference>
<dbReference type="InterPro" id="IPR025944">
    <property type="entry name" value="Sigma_54_int_dom_CS"/>
</dbReference>
<evidence type="ECO:0000256" key="7">
    <source>
        <dbReference type="ARBA" id="ARBA00029500"/>
    </source>
</evidence>
<keyword evidence="1" id="KW-0547">Nucleotide-binding</keyword>
<feature type="domain" description="Sigma-54 factor interaction" evidence="9">
    <location>
        <begin position="380"/>
        <end position="610"/>
    </location>
</feature>
<dbReference type="InterPro" id="IPR003593">
    <property type="entry name" value="AAA+_ATPase"/>
</dbReference>
<proteinExistence type="predicted"/>
<dbReference type="AlphaFoldDB" id="R4KGI7"/>
<evidence type="ECO:0000313" key="13">
    <source>
        <dbReference type="Proteomes" id="UP000013520"/>
    </source>
</evidence>
<dbReference type="InterPro" id="IPR027417">
    <property type="entry name" value="P-loop_NTPase"/>
</dbReference>
<dbReference type="SMART" id="SM00091">
    <property type="entry name" value="PAS"/>
    <property type="match status" value="2"/>
</dbReference>
<evidence type="ECO:0000259" key="10">
    <source>
        <dbReference type="PROSITE" id="PS50112"/>
    </source>
</evidence>
<dbReference type="InterPro" id="IPR025662">
    <property type="entry name" value="Sigma_54_int_dom_ATP-bd_1"/>
</dbReference>
<dbReference type="SUPFAM" id="SSF52540">
    <property type="entry name" value="P-loop containing nucleoside triphosphate hydrolases"/>
    <property type="match status" value="1"/>
</dbReference>
<dbReference type="HOGENOM" id="CLU_000445_8_1_9"/>
<protein>
    <recommendedName>
        <fullName evidence="7">HTH-type transcriptional regulatory protein TyrR</fullName>
    </recommendedName>
</protein>
<keyword evidence="5" id="KW-0238">DNA-binding</keyword>
<evidence type="ECO:0000256" key="4">
    <source>
        <dbReference type="ARBA" id="ARBA00023015"/>
    </source>
</evidence>
<dbReference type="InterPro" id="IPR035965">
    <property type="entry name" value="PAS-like_dom_sf"/>
</dbReference>
<dbReference type="Pfam" id="PF25601">
    <property type="entry name" value="AAA_lid_14"/>
    <property type="match status" value="1"/>
</dbReference>
<dbReference type="SUPFAM" id="SSF54631">
    <property type="entry name" value="CBS-domain pair"/>
    <property type="match status" value="1"/>
</dbReference>
<keyword evidence="3" id="KW-0067">ATP-binding</keyword>
<dbReference type="KEGG" id="dgi:Desgi_2292"/>
<dbReference type="Gene3D" id="1.10.8.60">
    <property type="match status" value="1"/>
</dbReference>
<dbReference type="InterPro" id="IPR025943">
    <property type="entry name" value="Sigma_54_int_dom_ATP-bd_2"/>
</dbReference>
<evidence type="ECO:0000256" key="3">
    <source>
        <dbReference type="ARBA" id="ARBA00022840"/>
    </source>
</evidence>
<dbReference type="SMART" id="SM00382">
    <property type="entry name" value="AAA"/>
    <property type="match status" value="1"/>
</dbReference>
<dbReference type="CDD" id="cd00130">
    <property type="entry name" value="PAS"/>
    <property type="match status" value="2"/>
</dbReference>
<dbReference type="Pfam" id="PF00158">
    <property type="entry name" value="Sigma54_activat"/>
    <property type="match status" value="1"/>
</dbReference>
<organism evidence="12 13">
    <name type="scientific">Desulfoscipio gibsoniae DSM 7213</name>
    <dbReference type="NCBI Taxonomy" id="767817"/>
    <lineage>
        <taxon>Bacteria</taxon>
        <taxon>Bacillati</taxon>
        <taxon>Bacillota</taxon>
        <taxon>Clostridia</taxon>
        <taxon>Eubacteriales</taxon>
        <taxon>Desulfallaceae</taxon>
        <taxon>Desulfoscipio</taxon>
    </lineage>
</organism>
<evidence type="ECO:0000313" key="12">
    <source>
        <dbReference type="EMBL" id="AGL01714.1"/>
    </source>
</evidence>
<feature type="domain" description="CBS" evidence="11">
    <location>
        <begin position="6"/>
        <end position="64"/>
    </location>
</feature>
<feature type="domain" description="PAS" evidence="10">
    <location>
        <begin position="120"/>
        <end position="195"/>
    </location>
</feature>
<dbReference type="InterPro" id="IPR000014">
    <property type="entry name" value="PAS"/>
</dbReference>
<dbReference type="FunFam" id="3.40.50.300:FF:000006">
    <property type="entry name" value="DNA-binding transcriptional regulator NtrC"/>
    <property type="match status" value="1"/>
</dbReference>
<evidence type="ECO:0000256" key="8">
    <source>
        <dbReference type="PROSITE-ProRule" id="PRU00703"/>
    </source>
</evidence>
<dbReference type="Pfam" id="PF00989">
    <property type="entry name" value="PAS"/>
    <property type="match status" value="2"/>
</dbReference>
<dbReference type="GO" id="GO:0003677">
    <property type="term" value="F:DNA binding"/>
    <property type="evidence" value="ECO:0007669"/>
    <property type="project" value="UniProtKB-KW"/>
</dbReference>
<dbReference type="InterPro" id="IPR000644">
    <property type="entry name" value="CBS_dom"/>
</dbReference>
<dbReference type="InterPro" id="IPR046342">
    <property type="entry name" value="CBS_dom_sf"/>
</dbReference>
<dbReference type="SUPFAM" id="SSF46689">
    <property type="entry name" value="Homeodomain-like"/>
    <property type="match status" value="1"/>
</dbReference>
<dbReference type="InterPro" id="IPR013767">
    <property type="entry name" value="PAS_fold"/>
</dbReference>
<dbReference type="GO" id="GO:0006355">
    <property type="term" value="P:regulation of DNA-templated transcription"/>
    <property type="evidence" value="ECO:0007669"/>
    <property type="project" value="InterPro"/>
</dbReference>
<keyword evidence="2" id="KW-0058">Aromatic hydrocarbons catabolism</keyword>
<dbReference type="SUPFAM" id="SSF55785">
    <property type="entry name" value="PYP-like sensor domain (PAS domain)"/>
    <property type="match status" value="2"/>
</dbReference>
<keyword evidence="8" id="KW-0129">CBS domain</keyword>
<dbReference type="RefSeq" id="WP_006522153.1">
    <property type="nucleotide sequence ID" value="NC_021184.1"/>
</dbReference>
<dbReference type="EMBL" id="CP003273">
    <property type="protein sequence ID" value="AGL01714.1"/>
    <property type="molecule type" value="Genomic_DNA"/>
</dbReference>
<dbReference type="NCBIfam" id="TIGR00229">
    <property type="entry name" value="sensory_box"/>
    <property type="match status" value="1"/>
</dbReference>
<keyword evidence="13" id="KW-1185">Reference proteome</keyword>
<dbReference type="Proteomes" id="UP000013520">
    <property type="component" value="Chromosome"/>
</dbReference>
<dbReference type="InterPro" id="IPR009057">
    <property type="entry name" value="Homeodomain-like_sf"/>
</dbReference>
<accession>R4KGI7</accession>
<sequence>MNIGKLIRNSPVVLKKEQLLDKAVDLLIDHQQCAAPVVSGKKTIGVLLLAEALHRLRNKPDNKEQVVSDALFTDVTVLSPDDAIEDTVIGGLPFYPVSDSKGHYMGIVLVEDIYKDMKKIANRKNDVLQNAHNGILAVDAEGVIIVCNKSAGKHLGINPHEITGRKINEVFPTSRLTRVISTGKPESIQKIIVNGRSIVCNRTPIVYDGKVTGAVTVFQNVAELEAVSAELESVQRLYNELDTIVEAAHDGIMITNSDGIGLRVNRALCRLTGLEASYYLNQPIDKLYSDGVFKYESVTTKALREKRSVTAIQRINNGKEVLVTGTPIFSNNGELFRVVTNVRDIIELQKLKEERDRYIEKNSANGDVDDFIQQLRKGEIVAESTEMLKVLHVAVRVARAETTVLLLGESGVGKEVLAKIIHCSSNRPRRGKFIQINCGAIPESLLESELFGYESGAFTGAKKEGKPGLFEIADNGTLLLDEIGEMPQPLQVKLLRVLQEQEYYRIGGVKPIKLNVRIIAATNKDLKKLVKQGKFRKDLYYRLNVIPIEIPPLRHRKDDILPLSLHYLRNFNEKHQTNKTLDARTVAILESYHWPGNVRELMNILERTVILNSGDSIDPYIINNQLDQKGVKEITPIIVRSIIPLRKAQAIIERELLQKALTKNKTVRQAAKDLGISHSTLIRKAAQYNLKKENVITV</sequence>
<dbReference type="GO" id="GO:0005524">
    <property type="term" value="F:ATP binding"/>
    <property type="evidence" value="ECO:0007669"/>
    <property type="project" value="UniProtKB-KW"/>
</dbReference>
<evidence type="ECO:0000259" key="11">
    <source>
        <dbReference type="PROSITE" id="PS51371"/>
    </source>
</evidence>
<dbReference type="CDD" id="cd00009">
    <property type="entry name" value="AAA"/>
    <property type="match status" value="1"/>
</dbReference>
<dbReference type="PROSITE" id="PS00676">
    <property type="entry name" value="SIGMA54_INTERACT_2"/>
    <property type="match status" value="1"/>
</dbReference>
<dbReference type="eggNOG" id="COG3829">
    <property type="taxonomic scope" value="Bacteria"/>
</dbReference>
<dbReference type="InterPro" id="IPR058031">
    <property type="entry name" value="AAA_lid_NorR"/>
</dbReference>
<feature type="domain" description="PAS" evidence="10">
    <location>
        <begin position="237"/>
        <end position="306"/>
    </location>
</feature>
<keyword evidence="6" id="KW-0804">Transcription</keyword>
<dbReference type="eggNOG" id="COG3290">
    <property type="taxonomic scope" value="Bacteria"/>
</dbReference>
<keyword evidence="4" id="KW-0805">Transcription regulation</keyword>
<gene>
    <name evidence="12" type="ORF">Desgi_2292</name>
</gene>
<dbReference type="Pfam" id="PF18024">
    <property type="entry name" value="HTH_50"/>
    <property type="match status" value="1"/>
</dbReference>
<dbReference type="PROSITE" id="PS50112">
    <property type="entry name" value="PAS"/>
    <property type="match status" value="2"/>
</dbReference>
<dbReference type="InterPro" id="IPR002078">
    <property type="entry name" value="Sigma_54_int"/>
</dbReference>
<evidence type="ECO:0000256" key="2">
    <source>
        <dbReference type="ARBA" id="ARBA00022797"/>
    </source>
</evidence>
<dbReference type="PROSITE" id="PS00675">
    <property type="entry name" value="SIGMA54_INTERACT_1"/>
    <property type="match status" value="1"/>
</dbReference>
<dbReference type="Gene3D" id="3.30.450.20">
    <property type="entry name" value="PAS domain"/>
    <property type="match status" value="2"/>
</dbReference>
<reference evidence="12 13" key="1">
    <citation type="submission" date="2012-01" db="EMBL/GenBank/DDBJ databases">
        <title>Complete sequence of Desulfotomaculum gibsoniae DSM 7213.</title>
        <authorList>
            <consortium name="US DOE Joint Genome Institute"/>
            <person name="Lucas S."/>
            <person name="Han J."/>
            <person name="Lapidus A."/>
            <person name="Cheng J.-F."/>
            <person name="Goodwin L."/>
            <person name="Pitluck S."/>
            <person name="Peters L."/>
            <person name="Ovchinnikova G."/>
            <person name="Teshima H."/>
            <person name="Detter J.C."/>
            <person name="Han C."/>
            <person name="Tapia R."/>
            <person name="Land M."/>
            <person name="Hauser L."/>
            <person name="Kyrpides N."/>
            <person name="Ivanova N."/>
            <person name="Pagani I."/>
            <person name="Parshina S."/>
            <person name="Plugge C."/>
            <person name="Muyzer G."/>
            <person name="Kuever J."/>
            <person name="Ivanova A."/>
            <person name="Nazina T."/>
            <person name="Klenk H.-P."/>
            <person name="Brambilla E."/>
            <person name="Spring S."/>
            <person name="Stams A.F."/>
            <person name="Woyke T."/>
        </authorList>
    </citation>
    <scope>NUCLEOTIDE SEQUENCE [LARGE SCALE GENOMIC DNA]</scope>
    <source>
        <strain evidence="12 13">DSM 7213</strain>
    </source>
</reference>